<keyword evidence="12" id="KW-0449">Lipoprotein</keyword>
<dbReference type="Gene3D" id="3.10.200.10">
    <property type="entry name" value="Alpha carbonic anhydrase"/>
    <property type="match status" value="1"/>
</dbReference>
<evidence type="ECO:0000256" key="2">
    <source>
        <dbReference type="ARBA" id="ARBA00010718"/>
    </source>
</evidence>
<evidence type="ECO:0000256" key="4">
    <source>
        <dbReference type="ARBA" id="ARBA00012925"/>
    </source>
</evidence>
<dbReference type="EMBL" id="VZRU01000198">
    <property type="protein sequence ID" value="NWW42313.1"/>
    <property type="molecule type" value="Genomic_DNA"/>
</dbReference>
<evidence type="ECO:0000256" key="5">
    <source>
        <dbReference type="ARBA" id="ARBA00014205"/>
    </source>
</evidence>
<protein>
    <recommendedName>
        <fullName evidence="5">Carbonic anhydrase 4</fullName>
        <ecNumber evidence="4">4.2.1.1</ecNumber>
    </recommendedName>
    <alternativeName>
        <fullName evidence="14">Carbonate dehydratase IV</fullName>
    </alternativeName>
    <alternativeName>
        <fullName evidence="13">Carbonic anhydrase IV</fullName>
    </alternativeName>
</protein>
<dbReference type="InterPro" id="IPR001148">
    <property type="entry name" value="CA_dom"/>
</dbReference>
<dbReference type="GO" id="GO:0008270">
    <property type="term" value="F:zinc ion binding"/>
    <property type="evidence" value="ECO:0007669"/>
    <property type="project" value="InterPro"/>
</dbReference>
<keyword evidence="7" id="KW-0472">Membrane</keyword>
<comment type="caution">
    <text evidence="18">The sequence shown here is derived from an EMBL/GenBank/DDBJ whole genome shotgun (WGS) entry which is preliminary data.</text>
</comment>
<evidence type="ECO:0000256" key="12">
    <source>
        <dbReference type="ARBA" id="ARBA00023288"/>
    </source>
</evidence>
<dbReference type="PANTHER" id="PTHR18952">
    <property type="entry name" value="CARBONIC ANHYDRASE"/>
    <property type="match status" value="1"/>
</dbReference>
<dbReference type="SUPFAM" id="SSF51069">
    <property type="entry name" value="Carbonic anhydrase"/>
    <property type="match status" value="1"/>
</dbReference>
<evidence type="ECO:0000259" key="17">
    <source>
        <dbReference type="PROSITE" id="PS51144"/>
    </source>
</evidence>
<organism evidence="18 19">
    <name type="scientific">Pedionomus torquatus</name>
    <name type="common">Plains-wanderer</name>
    <dbReference type="NCBI Taxonomy" id="227192"/>
    <lineage>
        <taxon>Eukaryota</taxon>
        <taxon>Metazoa</taxon>
        <taxon>Chordata</taxon>
        <taxon>Craniata</taxon>
        <taxon>Vertebrata</taxon>
        <taxon>Euteleostomi</taxon>
        <taxon>Archelosauria</taxon>
        <taxon>Archosauria</taxon>
        <taxon>Dinosauria</taxon>
        <taxon>Saurischia</taxon>
        <taxon>Theropoda</taxon>
        <taxon>Coelurosauria</taxon>
        <taxon>Aves</taxon>
        <taxon>Neognathae</taxon>
        <taxon>Neoaves</taxon>
        <taxon>Charadriiformes</taxon>
        <taxon>Pedionomidae</taxon>
        <taxon>Pedionomus</taxon>
    </lineage>
</organism>
<evidence type="ECO:0000256" key="8">
    <source>
        <dbReference type="ARBA" id="ARBA00022723"/>
    </source>
</evidence>
<feature type="domain" description="Alpha-carbonic anhydrase" evidence="17">
    <location>
        <begin position="15"/>
        <end position="302"/>
    </location>
</feature>
<dbReference type="SMART" id="SM01057">
    <property type="entry name" value="Carb_anhydrase"/>
    <property type="match status" value="1"/>
</dbReference>
<dbReference type="AlphaFoldDB" id="A0A7K6N0H0"/>
<keyword evidence="19" id="KW-1185">Reference proteome</keyword>
<comment type="subcellular location">
    <subcellularLocation>
        <location evidence="1">Cell membrane</location>
        <topology evidence="1">Lipid-anchor</topology>
        <topology evidence="1">GPI-anchor</topology>
    </subcellularLocation>
</comment>
<evidence type="ECO:0000256" key="1">
    <source>
        <dbReference type="ARBA" id="ARBA00004609"/>
    </source>
</evidence>
<evidence type="ECO:0000256" key="7">
    <source>
        <dbReference type="ARBA" id="ARBA00022622"/>
    </source>
</evidence>
<sequence length="326" mass="37361">RHLQFPMQESIDSLVVWPYQGFTVYRKKKYFLPSQTDPRQWHTVYATCEGKKQSPINIVTKNILYDKSLKPLNFEGYDVKGTLKWNIGNNGHTGKYYQIITVVFTFKVTLGTSPKIGGGGLEKKYKAIELHWHWGAEGEQQYLPGSEHSIDGEKQAMELHVVHIRDDVPDITEAKKYADGVAVLAFFIKVDEENKNYATLINELENIKYKGKTLVLMEPLPLSSLLPPEKELAKYYRYNGSLTTPDCHEGVIWTIFEKPIELSPLQISAFSKVHFDRQNSTPMAENFRPVQFLNERKVYWSSASTHLPAAKVLMLVLMLTFILSSL</sequence>
<evidence type="ECO:0000256" key="3">
    <source>
        <dbReference type="ARBA" id="ARBA00011736"/>
    </source>
</evidence>
<dbReference type="PANTHER" id="PTHR18952:SF95">
    <property type="entry name" value="CARBONIC ANHYDRASE 4"/>
    <property type="match status" value="1"/>
</dbReference>
<evidence type="ECO:0000256" key="11">
    <source>
        <dbReference type="ARBA" id="ARBA00023239"/>
    </source>
</evidence>
<dbReference type="Pfam" id="PF00194">
    <property type="entry name" value="Carb_anhydrase"/>
    <property type="match status" value="1"/>
</dbReference>
<evidence type="ECO:0000256" key="13">
    <source>
        <dbReference type="ARBA" id="ARBA00032271"/>
    </source>
</evidence>
<evidence type="ECO:0000313" key="19">
    <source>
        <dbReference type="Proteomes" id="UP000565207"/>
    </source>
</evidence>
<keyword evidence="7" id="KW-0336">GPI-anchor</keyword>
<feature type="non-terminal residue" evidence="18">
    <location>
        <position position="326"/>
    </location>
</feature>
<comment type="catalytic activity">
    <reaction evidence="16">
        <text>hydrogencarbonate + H(+) = CO2 + H2O</text>
        <dbReference type="Rhea" id="RHEA:10748"/>
        <dbReference type="ChEBI" id="CHEBI:15377"/>
        <dbReference type="ChEBI" id="CHEBI:15378"/>
        <dbReference type="ChEBI" id="CHEBI:16526"/>
        <dbReference type="ChEBI" id="CHEBI:17544"/>
        <dbReference type="EC" id="4.2.1.1"/>
    </reaction>
    <physiologicalReaction direction="left-to-right" evidence="16">
        <dbReference type="Rhea" id="RHEA:10749"/>
    </physiologicalReaction>
    <physiologicalReaction direction="right-to-left" evidence="16">
        <dbReference type="Rhea" id="RHEA:10750"/>
    </physiologicalReaction>
</comment>
<dbReference type="EC" id="4.2.1.1" evidence="4"/>
<dbReference type="FunFam" id="3.10.200.10:FF:000003">
    <property type="entry name" value="Carbonic anhydrase 12"/>
    <property type="match status" value="1"/>
</dbReference>
<gene>
    <name evidence="18" type="primary">Ca4</name>
    <name evidence="18" type="ORF">PEDTOR_R02694</name>
</gene>
<dbReference type="Proteomes" id="UP000565207">
    <property type="component" value="Unassembled WGS sequence"/>
</dbReference>
<evidence type="ECO:0000256" key="9">
    <source>
        <dbReference type="ARBA" id="ARBA00022833"/>
    </source>
</evidence>
<evidence type="ECO:0000256" key="16">
    <source>
        <dbReference type="ARBA" id="ARBA00049061"/>
    </source>
</evidence>
<evidence type="ECO:0000256" key="14">
    <source>
        <dbReference type="ARBA" id="ARBA00032355"/>
    </source>
</evidence>
<comment type="subunit">
    <text evidence="3">Interacts with SLC4A4.</text>
</comment>
<comment type="similarity">
    <text evidence="2">Belongs to the alpha-carbonic anhydrase family.</text>
</comment>
<feature type="non-terminal residue" evidence="18">
    <location>
        <position position="1"/>
    </location>
</feature>
<evidence type="ECO:0000256" key="15">
    <source>
        <dbReference type="ARBA" id="ARBA00045603"/>
    </source>
</evidence>
<dbReference type="InterPro" id="IPR036398">
    <property type="entry name" value="CA_dom_sf"/>
</dbReference>
<keyword evidence="8" id="KW-0479">Metal-binding</keyword>
<name>A0A7K6N0H0_PEDTO</name>
<dbReference type="GO" id="GO:0098552">
    <property type="term" value="C:side of membrane"/>
    <property type="evidence" value="ECO:0007669"/>
    <property type="project" value="UniProtKB-KW"/>
</dbReference>
<keyword evidence="9" id="KW-0862">Zinc</keyword>
<dbReference type="GO" id="GO:0005886">
    <property type="term" value="C:plasma membrane"/>
    <property type="evidence" value="ECO:0007669"/>
    <property type="project" value="UniProtKB-SubCell"/>
</dbReference>
<proteinExistence type="inferred from homology"/>
<keyword evidence="10" id="KW-0325">Glycoprotein</keyword>
<keyword evidence="11" id="KW-0456">Lyase</keyword>
<keyword evidence="6" id="KW-1003">Cell membrane</keyword>
<reference evidence="18 19" key="1">
    <citation type="submission" date="2019-09" db="EMBL/GenBank/DDBJ databases">
        <title>Bird 10,000 Genomes (B10K) Project - Family phase.</title>
        <authorList>
            <person name="Zhang G."/>
        </authorList>
    </citation>
    <scope>NUCLEOTIDE SEQUENCE [LARGE SCALE GENOMIC DNA]</scope>
    <source>
        <strain evidence="18">B10K-DU-029-80</strain>
        <tissue evidence="18">Muscle</tissue>
    </source>
</reference>
<evidence type="ECO:0000313" key="18">
    <source>
        <dbReference type="EMBL" id="NWW42313.1"/>
    </source>
</evidence>
<dbReference type="GO" id="GO:0004089">
    <property type="term" value="F:carbonate dehydratase activity"/>
    <property type="evidence" value="ECO:0007669"/>
    <property type="project" value="UniProtKB-EC"/>
</dbReference>
<dbReference type="PROSITE" id="PS51144">
    <property type="entry name" value="ALPHA_CA_2"/>
    <property type="match status" value="1"/>
</dbReference>
<evidence type="ECO:0000256" key="10">
    <source>
        <dbReference type="ARBA" id="ARBA00023180"/>
    </source>
</evidence>
<dbReference type="InterPro" id="IPR023561">
    <property type="entry name" value="Carbonic_anhydrase_a-class"/>
</dbReference>
<evidence type="ECO:0000256" key="6">
    <source>
        <dbReference type="ARBA" id="ARBA00022475"/>
    </source>
</evidence>
<accession>A0A7K6N0H0</accession>
<comment type="function">
    <text evidence="15">Catalyzes the reversible hydration of carbon dioxide into bicarbonate and protons and thus is essential to maintaining intracellular and extracellular pH. May stimulate the sodium/bicarbonate transporter activity of SLC4A4 that acts in pH homeostasis. It is essential for acid overload removal from the retina and retina epithelium, and acid release in the choriocapillaris in the choroid.</text>
</comment>